<evidence type="ECO:0000313" key="1">
    <source>
        <dbReference type="EMBL" id="SFV85141.1"/>
    </source>
</evidence>
<name>A0A1W1DTQ0_9ZZZZ</name>
<organism evidence="1">
    <name type="scientific">hydrothermal vent metagenome</name>
    <dbReference type="NCBI Taxonomy" id="652676"/>
    <lineage>
        <taxon>unclassified sequences</taxon>
        <taxon>metagenomes</taxon>
        <taxon>ecological metagenomes</taxon>
    </lineage>
</organism>
<sequence length="200" mass="24025">MAKRKPKTKYNPRKVAIIEDHERVLIICEGKTEQLYFSGLKDELKISTANIEILDPRQNTPDSLLKEAKKLYRESKESKKDTTFDKVYCVFDKDRHPKYQETKHNIRQIQRPKNTYFAIYSEPCFEYWLLLHYENTTRPFTCFDQLRHDKLFKKNFSNYEKNEQNIFAILKEQLPTACQNAKDNPYTNVNELVEYLQKIK</sequence>
<accession>A0A1W1DTQ0</accession>
<evidence type="ECO:0008006" key="2">
    <source>
        <dbReference type="Google" id="ProtNLM"/>
    </source>
</evidence>
<dbReference type="InterPro" id="IPR025591">
    <property type="entry name" value="RloB"/>
</dbReference>
<dbReference type="EMBL" id="FPHY01000013">
    <property type="protein sequence ID" value="SFV85141.1"/>
    <property type="molecule type" value="Genomic_DNA"/>
</dbReference>
<proteinExistence type="predicted"/>
<gene>
    <name evidence="1" type="ORF">MNB_SUP05-SYMBIONT-4-766</name>
</gene>
<protein>
    <recommendedName>
        <fullName evidence="2">RloB domain-containing protein</fullName>
    </recommendedName>
</protein>
<dbReference type="Pfam" id="PF13707">
    <property type="entry name" value="RloB"/>
    <property type="match status" value="1"/>
</dbReference>
<reference evidence="1" key="1">
    <citation type="submission" date="2016-10" db="EMBL/GenBank/DDBJ databases">
        <authorList>
            <person name="de Groot N.N."/>
        </authorList>
    </citation>
    <scope>NUCLEOTIDE SEQUENCE</scope>
</reference>
<dbReference type="AlphaFoldDB" id="A0A1W1DTQ0"/>